<dbReference type="RefSeq" id="WP_247883082.1">
    <property type="nucleotide sequence ID" value="NZ_VITF01000003.1"/>
</dbReference>
<dbReference type="AlphaFoldDB" id="A0A560BEW3"/>
<evidence type="ECO:0008006" key="3">
    <source>
        <dbReference type="Google" id="ProtNLM"/>
    </source>
</evidence>
<dbReference type="Pfam" id="PF09923">
    <property type="entry name" value="DUF2155"/>
    <property type="match status" value="1"/>
</dbReference>
<name>A0A560BEW3_AZOBR</name>
<comment type="caution">
    <text evidence="1">The sequence shown here is derived from an EMBL/GenBank/DDBJ whole genome shotgun (WGS) entry which is preliminary data.</text>
</comment>
<organism evidence="1 2">
    <name type="scientific">Azospirillum brasilense</name>
    <dbReference type="NCBI Taxonomy" id="192"/>
    <lineage>
        <taxon>Bacteria</taxon>
        <taxon>Pseudomonadati</taxon>
        <taxon>Pseudomonadota</taxon>
        <taxon>Alphaproteobacteria</taxon>
        <taxon>Rhodospirillales</taxon>
        <taxon>Azospirillaceae</taxon>
        <taxon>Azospirillum</taxon>
    </lineage>
</organism>
<evidence type="ECO:0000313" key="2">
    <source>
        <dbReference type="Proteomes" id="UP000316083"/>
    </source>
</evidence>
<dbReference type="Proteomes" id="UP000316083">
    <property type="component" value="Unassembled WGS sequence"/>
</dbReference>
<protein>
    <recommendedName>
        <fullName evidence="3">DUF2155 domain-containing protein</fullName>
    </recommendedName>
</protein>
<dbReference type="EMBL" id="VITF01000003">
    <property type="protein sequence ID" value="TWA71092.1"/>
    <property type="molecule type" value="Genomic_DNA"/>
</dbReference>
<sequence length="156" mass="16294">MTTIPVTTTPKSLIGPIVGKRLRGAALAAALLCLPVLSLPGLTSGPAGAAPVPEEMVSRPAAKLQGLDKITARTSTFTIAVGETKALGSLRITLRACKENPPIETPETAAFLEVIENKPGEQAEPVFSGWMFASSPALSAMEHPIYDVWVLSCEGD</sequence>
<accession>A0A560BEW3</accession>
<evidence type="ECO:0000313" key="1">
    <source>
        <dbReference type="EMBL" id="TWA71092.1"/>
    </source>
</evidence>
<reference evidence="1 2" key="1">
    <citation type="submission" date="2019-06" db="EMBL/GenBank/DDBJ databases">
        <title>Genomic Encyclopedia of Type Strains, Phase IV (KMG-V): Genome sequencing to study the core and pangenomes of soil and plant-associated prokaryotes.</title>
        <authorList>
            <person name="Whitman W."/>
        </authorList>
    </citation>
    <scope>NUCLEOTIDE SEQUENCE [LARGE SCALE GENOMIC DNA]</scope>
    <source>
        <strain evidence="1 2">BR 11796</strain>
    </source>
</reference>
<proteinExistence type="predicted"/>
<gene>
    <name evidence="1" type="ORF">FBZ82_10361</name>
</gene>
<dbReference type="InterPro" id="IPR019225">
    <property type="entry name" value="DUF2155"/>
</dbReference>